<feature type="domain" description="VOC" evidence="2">
    <location>
        <begin position="4"/>
        <end position="141"/>
    </location>
</feature>
<dbReference type="GO" id="GO:0046872">
    <property type="term" value="F:metal ion binding"/>
    <property type="evidence" value="ECO:0007669"/>
    <property type="project" value="UniProtKB-KW"/>
</dbReference>
<feature type="domain" description="VOC" evidence="2">
    <location>
        <begin position="160"/>
        <end position="275"/>
    </location>
</feature>
<organism evidence="3 4">
    <name type="scientific">SAR86 cluster bacterium</name>
    <dbReference type="NCBI Taxonomy" id="2030880"/>
    <lineage>
        <taxon>Bacteria</taxon>
        <taxon>Pseudomonadati</taxon>
        <taxon>Pseudomonadota</taxon>
        <taxon>Gammaproteobacteria</taxon>
        <taxon>SAR86 cluster</taxon>
    </lineage>
</organism>
<evidence type="ECO:0000259" key="2">
    <source>
        <dbReference type="PROSITE" id="PS51819"/>
    </source>
</evidence>
<gene>
    <name evidence="3" type="ORF">DBW96_02190</name>
</gene>
<evidence type="ECO:0000313" key="4">
    <source>
        <dbReference type="Proteomes" id="UP000253307"/>
    </source>
</evidence>
<dbReference type="Gene3D" id="3.10.180.10">
    <property type="entry name" value="2,3-Dihydroxybiphenyl 1,2-Dioxygenase, domain 1"/>
    <property type="match status" value="2"/>
</dbReference>
<dbReference type="InterPro" id="IPR029068">
    <property type="entry name" value="Glyas_Bleomycin-R_OHBP_Dase"/>
</dbReference>
<dbReference type="InterPro" id="IPR051785">
    <property type="entry name" value="MMCE/EMCE_epimerase"/>
</dbReference>
<keyword evidence="1" id="KW-0479">Metal-binding</keyword>
<dbReference type="EMBL" id="QOPE01000012">
    <property type="protein sequence ID" value="RCL41482.1"/>
    <property type="molecule type" value="Genomic_DNA"/>
</dbReference>
<evidence type="ECO:0000313" key="3">
    <source>
        <dbReference type="EMBL" id="RCL41482.1"/>
    </source>
</evidence>
<dbReference type="SUPFAM" id="SSF54593">
    <property type="entry name" value="Glyoxalase/Bleomycin resistance protein/Dihydroxybiphenyl dioxygenase"/>
    <property type="match status" value="1"/>
</dbReference>
<sequence length="279" mass="31570">MLDSIDHLIIAVEDLDLAESNYQKILGTKPVWRGVHEEYGTANSIFNFDNTYLELLSANGKGIGSDLVNHILKEEGEGLSGIVFGSNNLSKLQARLKANGFVVDDITSGTGINLQDQAIRKWKNIFLPPELTRGLFSFFIQHTEGSLPKIETISPDCVNKLDHAVINSPDIDDFIKIYKHVFGLRLALDIFNDHWKKRMLFFRLNKTTLEVIEDNDLLQDHLWGLAWEVKDIEAYHKRLQSEGVDVSPIRKGLKENTLVSTVESNTHNVPTLIIQHLTK</sequence>
<proteinExistence type="predicted"/>
<dbReference type="GO" id="GO:0046491">
    <property type="term" value="P:L-methylmalonyl-CoA metabolic process"/>
    <property type="evidence" value="ECO:0007669"/>
    <property type="project" value="TreeGrafter"/>
</dbReference>
<dbReference type="InterPro" id="IPR025870">
    <property type="entry name" value="Glyoxalase-like_dom"/>
</dbReference>
<evidence type="ECO:0000256" key="1">
    <source>
        <dbReference type="ARBA" id="ARBA00022723"/>
    </source>
</evidence>
<accession>A0A368BXE6</accession>
<dbReference type="AlphaFoldDB" id="A0A368BXE6"/>
<dbReference type="PANTHER" id="PTHR43048:SF3">
    <property type="entry name" value="METHYLMALONYL-COA EPIMERASE, MITOCHONDRIAL"/>
    <property type="match status" value="1"/>
</dbReference>
<dbReference type="PROSITE" id="PS51819">
    <property type="entry name" value="VOC"/>
    <property type="match status" value="2"/>
</dbReference>
<dbReference type="Pfam" id="PF13468">
    <property type="entry name" value="Glyoxalase_3"/>
    <property type="match status" value="1"/>
</dbReference>
<dbReference type="Proteomes" id="UP000253307">
    <property type="component" value="Unassembled WGS sequence"/>
</dbReference>
<dbReference type="PANTHER" id="PTHR43048">
    <property type="entry name" value="METHYLMALONYL-COA EPIMERASE"/>
    <property type="match status" value="1"/>
</dbReference>
<reference evidence="3 4" key="1">
    <citation type="journal article" date="2018" name="Microbiome">
        <title>Fine metagenomic profile of the Mediterranean stratified and mixed water columns revealed by assembly and recruitment.</title>
        <authorList>
            <person name="Haro-Moreno J.M."/>
            <person name="Lopez-Perez M."/>
            <person name="De La Torre J.R."/>
            <person name="Picazo A."/>
            <person name="Camacho A."/>
            <person name="Rodriguez-Valera F."/>
        </authorList>
    </citation>
    <scope>NUCLEOTIDE SEQUENCE [LARGE SCALE GENOMIC DNA]</scope>
    <source>
        <strain evidence="3">MED-G82</strain>
    </source>
</reference>
<protein>
    <submittedName>
        <fullName evidence="3">Glyoxalase-like domain protein</fullName>
    </submittedName>
</protein>
<comment type="caution">
    <text evidence="3">The sequence shown here is derived from an EMBL/GenBank/DDBJ whole genome shotgun (WGS) entry which is preliminary data.</text>
</comment>
<name>A0A368BXE6_9GAMM</name>
<dbReference type="InterPro" id="IPR037523">
    <property type="entry name" value="VOC_core"/>
</dbReference>
<dbReference type="GO" id="GO:0004493">
    <property type="term" value="F:methylmalonyl-CoA epimerase activity"/>
    <property type="evidence" value="ECO:0007669"/>
    <property type="project" value="TreeGrafter"/>
</dbReference>